<dbReference type="InterPro" id="IPR029061">
    <property type="entry name" value="THDP-binding"/>
</dbReference>
<feature type="non-terminal residue" evidence="2">
    <location>
        <position position="64"/>
    </location>
</feature>
<reference evidence="3" key="1">
    <citation type="submission" date="2016-10" db="EMBL/GenBank/DDBJ databases">
        <authorList>
            <person name="Varghese N."/>
            <person name="Submissions S."/>
        </authorList>
    </citation>
    <scope>NUCLEOTIDE SEQUENCE [LARGE SCALE GENOMIC DNA]</scope>
    <source>
        <strain evidence="3">BL36</strain>
    </source>
</reference>
<name>A0A1I4VLC6_9HYPH</name>
<dbReference type="Proteomes" id="UP000199048">
    <property type="component" value="Unassembled WGS sequence"/>
</dbReference>
<dbReference type="GO" id="GO:0030976">
    <property type="term" value="F:thiamine pyrophosphate binding"/>
    <property type="evidence" value="ECO:0007669"/>
    <property type="project" value="InterPro"/>
</dbReference>
<evidence type="ECO:0000259" key="1">
    <source>
        <dbReference type="Pfam" id="PF02776"/>
    </source>
</evidence>
<accession>A0A1I4VLC6</accession>
<dbReference type="EMBL" id="FOTK01000107">
    <property type="protein sequence ID" value="SFN01960.1"/>
    <property type="molecule type" value="Genomic_DNA"/>
</dbReference>
<dbReference type="Pfam" id="PF02776">
    <property type="entry name" value="TPP_enzyme_N"/>
    <property type="match status" value="1"/>
</dbReference>
<sequence>MSEMSEPRANMTGAHALAAALHRHGVRDVFGQSIPSALFLAAPHHGIRQIGYRTENAGAAMADA</sequence>
<keyword evidence="3" id="KW-1185">Reference proteome</keyword>
<feature type="domain" description="Thiamine pyrophosphate enzyme N-terminal TPP-binding" evidence="1">
    <location>
        <begin position="11"/>
        <end position="64"/>
    </location>
</feature>
<dbReference type="AlphaFoldDB" id="A0A1I4VLC6"/>
<dbReference type="STRING" id="582667.SAMN05192568_11076"/>
<organism evidence="2 3">
    <name type="scientific">Methylobacterium pseudosasicola</name>
    <dbReference type="NCBI Taxonomy" id="582667"/>
    <lineage>
        <taxon>Bacteria</taxon>
        <taxon>Pseudomonadati</taxon>
        <taxon>Pseudomonadota</taxon>
        <taxon>Alphaproteobacteria</taxon>
        <taxon>Hyphomicrobiales</taxon>
        <taxon>Methylobacteriaceae</taxon>
        <taxon>Methylobacterium</taxon>
    </lineage>
</organism>
<protein>
    <submittedName>
        <fullName evidence="2">Acetolactate synthase-1/2/3 large subunit</fullName>
    </submittedName>
</protein>
<dbReference type="RefSeq" id="WP_244537444.1">
    <property type="nucleotide sequence ID" value="NZ_FOTK01000107.1"/>
</dbReference>
<dbReference type="Gene3D" id="3.40.50.970">
    <property type="match status" value="1"/>
</dbReference>
<dbReference type="SUPFAM" id="SSF52518">
    <property type="entry name" value="Thiamin diphosphate-binding fold (THDP-binding)"/>
    <property type="match status" value="1"/>
</dbReference>
<gene>
    <name evidence="2" type="ORF">SAMN05192568_11076</name>
</gene>
<evidence type="ECO:0000313" key="2">
    <source>
        <dbReference type="EMBL" id="SFN01960.1"/>
    </source>
</evidence>
<dbReference type="InterPro" id="IPR012001">
    <property type="entry name" value="Thiamin_PyroP_enz_TPP-bd_dom"/>
</dbReference>
<proteinExistence type="predicted"/>
<evidence type="ECO:0000313" key="3">
    <source>
        <dbReference type="Proteomes" id="UP000199048"/>
    </source>
</evidence>